<sequence>MATITTISFESLRKILGHDEPERDFIVQQFDIKNAPYLEPCRIEAYFIAFLQKGELLVESDLVSYQLKAPAVFVMAPSVLRKFVHASGNFKSQVVFFKKSFFLENLSDANYLDRYAFFYNRGNHYFNLNTEQTETILQYFEIIKKQAGKDNAYSNHIIRNLVQIILWEIAVANTAAKPSISFSHKQVIVSAFKSNLEAHFKTARKVSFYASLQNLTSKYFSESIRQQTGKTAGELIDERVILEAKAILQNKDLTITQAADILGFADPSGFGKYFRNLTGHSPLQYRKEIFG</sequence>
<keyword evidence="3" id="KW-0804">Transcription</keyword>
<dbReference type="OrthoDB" id="1007667at2"/>
<name>A0A521FP11_9SPHI</name>
<gene>
    <name evidence="5" type="ORF">SAMN06265348_11436</name>
</gene>
<dbReference type="InterPro" id="IPR018060">
    <property type="entry name" value="HTH_AraC"/>
</dbReference>
<dbReference type="SMART" id="SM00342">
    <property type="entry name" value="HTH_ARAC"/>
    <property type="match status" value="1"/>
</dbReference>
<accession>A0A521FP11</accession>
<reference evidence="5 6" key="1">
    <citation type="submission" date="2017-05" db="EMBL/GenBank/DDBJ databases">
        <authorList>
            <person name="Varghese N."/>
            <person name="Submissions S."/>
        </authorList>
    </citation>
    <scope>NUCLEOTIDE SEQUENCE [LARGE SCALE GENOMIC DNA]</scope>
    <source>
        <strain evidence="5 6">DSM 19036</strain>
    </source>
</reference>
<proteinExistence type="predicted"/>
<evidence type="ECO:0000256" key="1">
    <source>
        <dbReference type="ARBA" id="ARBA00023015"/>
    </source>
</evidence>
<organism evidence="5 6">
    <name type="scientific">Pedobacter westerhofensis</name>
    <dbReference type="NCBI Taxonomy" id="425512"/>
    <lineage>
        <taxon>Bacteria</taxon>
        <taxon>Pseudomonadati</taxon>
        <taxon>Bacteroidota</taxon>
        <taxon>Sphingobacteriia</taxon>
        <taxon>Sphingobacteriales</taxon>
        <taxon>Sphingobacteriaceae</taxon>
        <taxon>Pedobacter</taxon>
    </lineage>
</organism>
<dbReference type="EMBL" id="FXTN01000014">
    <property type="protein sequence ID" value="SMO97310.1"/>
    <property type="molecule type" value="Genomic_DNA"/>
</dbReference>
<evidence type="ECO:0000256" key="3">
    <source>
        <dbReference type="ARBA" id="ARBA00023163"/>
    </source>
</evidence>
<dbReference type="PANTHER" id="PTHR43280">
    <property type="entry name" value="ARAC-FAMILY TRANSCRIPTIONAL REGULATOR"/>
    <property type="match status" value="1"/>
</dbReference>
<evidence type="ECO:0000313" key="6">
    <source>
        <dbReference type="Proteomes" id="UP000320300"/>
    </source>
</evidence>
<dbReference type="GO" id="GO:0043565">
    <property type="term" value="F:sequence-specific DNA binding"/>
    <property type="evidence" value="ECO:0007669"/>
    <property type="project" value="InterPro"/>
</dbReference>
<dbReference type="Pfam" id="PF12833">
    <property type="entry name" value="HTH_18"/>
    <property type="match status" value="1"/>
</dbReference>
<dbReference type="GO" id="GO:0003700">
    <property type="term" value="F:DNA-binding transcription factor activity"/>
    <property type="evidence" value="ECO:0007669"/>
    <property type="project" value="InterPro"/>
</dbReference>
<dbReference type="Gene3D" id="1.10.10.60">
    <property type="entry name" value="Homeodomain-like"/>
    <property type="match status" value="1"/>
</dbReference>
<keyword evidence="1" id="KW-0805">Transcription regulation</keyword>
<dbReference type="AlphaFoldDB" id="A0A521FP11"/>
<dbReference type="PROSITE" id="PS01124">
    <property type="entry name" value="HTH_ARAC_FAMILY_2"/>
    <property type="match status" value="1"/>
</dbReference>
<dbReference type="SUPFAM" id="SSF46689">
    <property type="entry name" value="Homeodomain-like"/>
    <property type="match status" value="1"/>
</dbReference>
<evidence type="ECO:0000256" key="2">
    <source>
        <dbReference type="ARBA" id="ARBA00023125"/>
    </source>
</evidence>
<protein>
    <submittedName>
        <fullName evidence="5">AraC-type DNA-binding protein</fullName>
    </submittedName>
</protein>
<dbReference type="InterPro" id="IPR009057">
    <property type="entry name" value="Homeodomain-like_sf"/>
</dbReference>
<dbReference type="PANTHER" id="PTHR43280:SF32">
    <property type="entry name" value="TRANSCRIPTIONAL REGULATORY PROTEIN"/>
    <property type="match status" value="1"/>
</dbReference>
<dbReference type="Proteomes" id="UP000320300">
    <property type="component" value="Unassembled WGS sequence"/>
</dbReference>
<evidence type="ECO:0000259" key="4">
    <source>
        <dbReference type="PROSITE" id="PS01124"/>
    </source>
</evidence>
<evidence type="ECO:0000313" key="5">
    <source>
        <dbReference type="EMBL" id="SMO97310.1"/>
    </source>
</evidence>
<dbReference type="RefSeq" id="WP_142530686.1">
    <property type="nucleotide sequence ID" value="NZ_CBCSJO010000013.1"/>
</dbReference>
<keyword evidence="2 5" id="KW-0238">DNA-binding</keyword>
<keyword evidence="6" id="KW-1185">Reference proteome</keyword>
<feature type="domain" description="HTH araC/xylS-type" evidence="4">
    <location>
        <begin position="186"/>
        <end position="288"/>
    </location>
</feature>